<keyword evidence="2" id="KW-1185">Reference proteome</keyword>
<reference evidence="1" key="1">
    <citation type="submission" date="2021-08" db="EMBL/GenBank/DDBJ databases">
        <title>Chromosome-Level Trichoderma cornu-damae using Hi-C Data.</title>
        <authorList>
            <person name="Kim C.S."/>
        </authorList>
    </citation>
    <scope>NUCLEOTIDE SEQUENCE</scope>
    <source>
        <strain evidence="1">KA19-0412C</strain>
    </source>
</reference>
<protein>
    <submittedName>
        <fullName evidence="1">Uncharacterized protein</fullName>
    </submittedName>
</protein>
<sequence length="113" mass="12115">MPKEAWFGGGDVGPGFLPGAGVGLPDGGLAGAACPGSTDMRSMRPRSRSRSSSACWLLLDDRSCSIWLRSWAPSDLRLLTNVSTFFSRLSTVSLISEYQFLALCRPASRSKNS</sequence>
<dbReference type="EMBL" id="JAIWOZ010000003">
    <property type="protein sequence ID" value="KAH6607807.1"/>
    <property type="molecule type" value="Genomic_DNA"/>
</dbReference>
<gene>
    <name evidence="1" type="ORF">Trco_004120</name>
</gene>
<evidence type="ECO:0000313" key="1">
    <source>
        <dbReference type="EMBL" id="KAH6607807.1"/>
    </source>
</evidence>
<proteinExistence type="predicted"/>
<accession>A0A9P8TX76</accession>
<name>A0A9P8TX76_9HYPO</name>
<organism evidence="1 2">
    <name type="scientific">Trichoderma cornu-damae</name>
    <dbReference type="NCBI Taxonomy" id="654480"/>
    <lineage>
        <taxon>Eukaryota</taxon>
        <taxon>Fungi</taxon>
        <taxon>Dikarya</taxon>
        <taxon>Ascomycota</taxon>
        <taxon>Pezizomycotina</taxon>
        <taxon>Sordariomycetes</taxon>
        <taxon>Hypocreomycetidae</taxon>
        <taxon>Hypocreales</taxon>
        <taxon>Hypocreaceae</taxon>
        <taxon>Trichoderma</taxon>
    </lineage>
</organism>
<dbReference type="Proteomes" id="UP000827724">
    <property type="component" value="Unassembled WGS sequence"/>
</dbReference>
<comment type="caution">
    <text evidence="1">The sequence shown here is derived from an EMBL/GenBank/DDBJ whole genome shotgun (WGS) entry which is preliminary data.</text>
</comment>
<dbReference type="AlphaFoldDB" id="A0A9P8TX76"/>
<evidence type="ECO:0000313" key="2">
    <source>
        <dbReference type="Proteomes" id="UP000827724"/>
    </source>
</evidence>